<feature type="region of interest" description="Disordered" evidence="2">
    <location>
        <begin position="137"/>
        <end position="161"/>
    </location>
</feature>
<accession>A0A1I7XSE0</accession>
<dbReference type="Proteomes" id="UP000095283">
    <property type="component" value="Unplaced"/>
</dbReference>
<evidence type="ECO:0000256" key="1">
    <source>
        <dbReference type="SAM" id="Coils"/>
    </source>
</evidence>
<feature type="region of interest" description="Disordered" evidence="2">
    <location>
        <begin position="535"/>
        <end position="559"/>
    </location>
</feature>
<evidence type="ECO:0000313" key="4">
    <source>
        <dbReference type="WBParaSite" id="Hba_20454"/>
    </source>
</evidence>
<reference evidence="4" key="1">
    <citation type="submission" date="2016-11" db="UniProtKB">
        <authorList>
            <consortium name="WormBaseParasite"/>
        </authorList>
    </citation>
    <scope>IDENTIFICATION</scope>
</reference>
<dbReference type="WBParaSite" id="Hba_20454">
    <property type="protein sequence ID" value="Hba_20454"/>
    <property type="gene ID" value="Hba_20454"/>
</dbReference>
<evidence type="ECO:0000256" key="2">
    <source>
        <dbReference type="SAM" id="MobiDB-lite"/>
    </source>
</evidence>
<keyword evidence="3" id="KW-1185">Reference proteome</keyword>
<feature type="compositionally biased region" description="Low complexity" evidence="2">
    <location>
        <begin position="138"/>
        <end position="150"/>
    </location>
</feature>
<keyword evidence="1" id="KW-0175">Coiled coil</keyword>
<evidence type="ECO:0000313" key="3">
    <source>
        <dbReference type="Proteomes" id="UP000095283"/>
    </source>
</evidence>
<feature type="compositionally biased region" description="Basic and acidic residues" evidence="2">
    <location>
        <begin position="336"/>
        <end position="353"/>
    </location>
</feature>
<feature type="coiled-coil region" evidence="1">
    <location>
        <begin position="34"/>
        <end position="72"/>
    </location>
</feature>
<protein>
    <submittedName>
        <fullName evidence="4">AKAP2_C domain-containing protein</fullName>
    </submittedName>
</protein>
<name>A0A1I7XSE0_HETBA</name>
<sequence>MSQPHPPPPSTPSATSHVKLTISDIIPKPVSNEVTINEERRRELERRIEEQIKKEQERRKLLENKMDEKKQGEIHKAELARVSVELESEHRLTHPPAPVLPELTVMVPPIPKTVKSTAPLSTKETLASDPILMDLMNSNLSSSSQSSSTKHSTKIKRRDKNQELKMREKKFLKEEIGNKSDLDSIKTSTDLGIEIVPRILDKEDQIMEDTEMMSPIIIDPKTFLASPEWSETGGVEGEENVDIKNPIILEKIENLAETEALMKNLDIPRAPIPDRGFDTRKEALDKYDYHEKVGSGEQLLCETISHSNPKKIKKSMTCSNHSEENMKDSGTTPNAERSDRRSQEISNEKIKYRQEYDSDKKLKYDRNRRDSMDGKIAAPFVISRLADTDEMHREAKEEVTIKNSTDSIVEFLNPAESAARNRLTGGEDLRSINEGNCSSKEMNKGVNCTCKTKLNSIISSRLPTAKTVKTEDNGILRRKNTDESSDFEKKSLSSLQHFTETKSDHSEISIKRYSGTEKLGDAQLSYSQEIVKRYDTNNDEETTKVERKENGEEEIKERKDRLPKISQKVIFFK</sequence>
<proteinExistence type="predicted"/>
<organism evidence="3 4">
    <name type="scientific">Heterorhabditis bacteriophora</name>
    <name type="common">Entomopathogenic nematode worm</name>
    <dbReference type="NCBI Taxonomy" id="37862"/>
    <lineage>
        <taxon>Eukaryota</taxon>
        <taxon>Metazoa</taxon>
        <taxon>Ecdysozoa</taxon>
        <taxon>Nematoda</taxon>
        <taxon>Chromadorea</taxon>
        <taxon>Rhabditida</taxon>
        <taxon>Rhabditina</taxon>
        <taxon>Rhabditomorpha</taxon>
        <taxon>Strongyloidea</taxon>
        <taxon>Heterorhabditidae</taxon>
        <taxon>Heterorhabditis</taxon>
    </lineage>
</organism>
<dbReference type="AlphaFoldDB" id="A0A1I7XSE0"/>
<feature type="region of interest" description="Disordered" evidence="2">
    <location>
        <begin position="310"/>
        <end position="353"/>
    </location>
</feature>